<keyword evidence="7" id="KW-0479">Metal-binding</keyword>
<dbReference type="GO" id="GO:0005524">
    <property type="term" value="F:ATP binding"/>
    <property type="evidence" value="ECO:0007669"/>
    <property type="project" value="UniProtKB-UniRule"/>
</dbReference>
<dbReference type="Pfam" id="PF00122">
    <property type="entry name" value="E1-E2_ATPase"/>
    <property type="match status" value="1"/>
</dbReference>
<sequence>MNFFIVHELPQRLRVRLEFPRSQSFNFSPLEHSLGKVPGVRECRINSRLKTALVKYNGTLRTKTELLQQLRSYCPPLFQVPASSAENSSAPGKKEILIQGGLLLASPLIPKSLWIALTLKSTLPRIFQGIRALFQKKVNADVLDATSIGVALGLRDFRTAGIIAYLLRVGEYLEGWAKQKSKESLSTLLEDQVKWIWVIQEGQEVQIPRQQLIQGAQVVVRAGSSIPIDGIVLTGEALVNQASMTGEPLAVMKRKGNHVYAGTVLEEGKLVIEANQVGEDTRIAKIIQTIEESENLKAQVQSRAETLADQLVPYSFLLSGLTYAFTGNPLRAASVLLVDFSCAIKLATPLTVLSTMVRASREGVLIKGGKYLEILAEADVFVFDKTGTLTKGTPRVVDIIPLNGYERNYLLKNVACVEEHFPHPLASAIVRKAAEEGLTHEENHTEVKHIMAHGLESSIEGKQILIGSRHFLEEDSHISMEVGKEEIRALEQAGQSLLYVAIGGQLVGLVAIEDPIRPEAKTFLVKLHEKGIKKTMMLTGDQETTAHQVAQQLVISDYRAQLLPEDKIEIIRSLQREGHIVAMVGDGMNDSPALSYADVGISLQQSSDIAKETSNVLLMNNDLNEMIKAIQLSRRGMSRINQNYRYIMGINSSLILLGLLGITPPIFSAFVHNATTVMVAANAMR</sequence>
<keyword evidence="7" id="KW-0067">ATP-binding</keyword>
<dbReference type="Gene3D" id="3.40.50.1000">
    <property type="entry name" value="HAD superfamily/HAD-like"/>
    <property type="match status" value="1"/>
</dbReference>
<comment type="similarity">
    <text evidence="2 7">Belongs to the cation transport ATPase (P-type) (TC 3.A.3) family. Type IB subfamily.</text>
</comment>
<keyword evidence="7" id="KW-1003">Cell membrane</keyword>
<dbReference type="Proteomes" id="UP000218113">
    <property type="component" value="Unassembled WGS sequence"/>
</dbReference>
<comment type="caution">
    <text evidence="10">The sequence shown here is derived from an EMBL/GenBank/DDBJ whole genome shotgun (WGS) entry which is preliminary data.</text>
</comment>
<dbReference type="InterPro" id="IPR051014">
    <property type="entry name" value="Cation_Transport_ATPase_IB"/>
</dbReference>
<dbReference type="NCBIfam" id="TIGR01525">
    <property type="entry name" value="ATPase-IB_hvy"/>
    <property type="match status" value="1"/>
</dbReference>
<evidence type="ECO:0000256" key="5">
    <source>
        <dbReference type="ARBA" id="ARBA00022989"/>
    </source>
</evidence>
<dbReference type="PRINTS" id="PR00120">
    <property type="entry name" value="HATPASE"/>
</dbReference>
<dbReference type="PRINTS" id="PR00119">
    <property type="entry name" value="CATATPASE"/>
</dbReference>
<evidence type="ECO:0000256" key="2">
    <source>
        <dbReference type="ARBA" id="ARBA00006024"/>
    </source>
</evidence>
<dbReference type="GO" id="GO:0019829">
    <property type="term" value="F:ATPase-coupled monoatomic cation transmembrane transporter activity"/>
    <property type="evidence" value="ECO:0007669"/>
    <property type="project" value="InterPro"/>
</dbReference>
<dbReference type="SUPFAM" id="SSF81653">
    <property type="entry name" value="Calcium ATPase, transduction domain A"/>
    <property type="match status" value="1"/>
</dbReference>
<dbReference type="InterPro" id="IPR044492">
    <property type="entry name" value="P_typ_ATPase_HD_dom"/>
</dbReference>
<accession>A0A2A4T201</accession>
<dbReference type="InterPro" id="IPR036412">
    <property type="entry name" value="HAD-like_sf"/>
</dbReference>
<dbReference type="InterPro" id="IPR059000">
    <property type="entry name" value="ATPase_P-type_domA"/>
</dbReference>
<keyword evidence="6 7" id="KW-0472">Membrane</keyword>
<dbReference type="EMBL" id="NVSR01000063">
    <property type="protein sequence ID" value="PCI27351.1"/>
    <property type="molecule type" value="Genomic_DNA"/>
</dbReference>
<dbReference type="GO" id="GO:0016887">
    <property type="term" value="F:ATP hydrolysis activity"/>
    <property type="evidence" value="ECO:0007669"/>
    <property type="project" value="InterPro"/>
</dbReference>
<keyword evidence="8" id="KW-0175">Coiled coil</keyword>
<dbReference type="CDD" id="cd07550">
    <property type="entry name" value="P-type_ATPase_HM"/>
    <property type="match status" value="1"/>
</dbReference>
<dbReference type="PANTHER" id="PTHR48085">
    <property type="entry name" value="CADMIUM/ZINC-TRANSPORTING ATPASE HMA2-RELATED"/>
    <property type="match status" value="1"/>
</dbReference>
<dbReference type="InterPro" id="IPR001757">
    <property type="entry name" value="P_typ_ATPase"/>
</dbReference>
<dbReference type="AlphaFoldDB" id="A0A2A4T201"/>
<evidence type="ECO:0000313" key="10">
    <source>
        <dbReference type="EMBL" id="PCI27351.1"/>
    </source>
</evidence>
<evidence type="ECO:0000259" key="9">
    <source>
        <dbReference type="Pfam" id="PF00122"/>
    </source>
</evidence>
<evidence type="ECO:0000256" key="7">
    <source>
        <dbReference type="RuleBase" id="RU362081"/>
    </source>
</evidence>
<dbReference type="SFLD" id="SFLDG00002">
    <property type="entry name" value="C1.7:_P-type_atpase_like"/>
    <property type="match status" value="1"/>
</dbReference>
<dbReference type="SUPFAM" id="SSF56784">
    <property type="entry name" value="HAD-like"/>
    <property type="match status" value="1"/>
</dbReference>
<dbReference type="Gene3D" id="2.70.150.10">
    <property type="entry name" value="Calcium-transporting ATPase, cytoplasmic transduction domain A"/>
    <property type="match status" value="1"/>
</dbReference>
<dbReference type="PROSITE" id="PS00154">
    <property type="entry name" value="ATPASE_E1_E2"/>
    <property type="match status" value="1"/>
</dbReference>
<protein>
    <submittedName>
        <fullName evidence="10">Heavy metal translocating P-type ATPase</fullName>
    </submittedName>
</protein>
<dbReference type="Pfam" id="PF00702">
    <property type="entry name" value="Hydrolase"/>
    <property type="match status" value="1"/>
</dbReference>
<dbReference type="SFLD" id="SFLDS00003">
    <property type="entry name" value="Haloacid_Dehalogenase"/>
    <property type="match status" value="1"/>
</dbReference>
<keyword evidence="7" id="KW-0547">Nucleotide-binding</keyword>
<feature type="domain" description="P-type ATPase A" evidence="9">
    <location>
        <begin position="197"/>
        <end position="291"/>
    </location>
</feature>
<evidence type="ECO:0000256" key="8">
    <source>
        <dbReference type="SAM" id="Coils"/>
    </source>
</evidence>
<dbReference type="Gene3D" id="3.40.1110.10">
    <property type="entry name" value="Calcium-transporting ATPase, cytoplasmic domain N"/>
    <property type="match status" value="1"/>
</dbReference>
<gene>
    <name evidence="10" type="ORF">COB67_08720</name>
</gene>
<dbReference type="InterPro" id="IPR018303">
    <property type="entry name" value="ATPase_P-typ_P_site"/>
</dbReference>
<dbReference type="GO" id="GO:0046872">
    <property type="term" value="F:metal ion binding"/>
    <property type="evidence" value="ECO:0007669"/>
    <property type="project" value="UniProtKB-KW"/>
</dbReference>
<dbReference type="GO" id="GO:0005886">
    <property type="term" value="C:plasma membrane"/>
    <property type="evidence" value="ECO:0007669"/>
    <property type="project" value="UniProtKB-SubCell"/>
</dbReference>
<keyword evidence="5 7" id="KW-1133">Transmembrane helix</keyword>
<dbReference type="InterPro" id="IPR008250">
    <property type="entry name" value="ATPase_P-typ_transduc_dom_A_sf"/>
</dbReference>
<keyword evidence="3 7" id="KW-0812">Transmembrane</keyword>
<reference evidence="11" key="1">
    <citation type="submission" date="2017-08" db="EMBL/GenBank/DDBJ databases">
        <title>A dynamic microbial community with high functional redundancy inhabits the cold, oxic subseafloor aquifer.</title>
        <authorList>
            <person name="Tully B.J."/>
            <person name="Wheat C.G."/>
            <person name="Glazer B.T."/>
            <person name="Huber J.A."/>
        </authorList>
    </citation>
    <scope>NUCLEOTIDE SEQUENCE [LARGE SCALE GENOMIC DNA]</scope>
</reference>
<dbReference type="GO" id="GO:0015086">
    <property type="term" value="F:cadmium ion transmembrane transporter activity"/>
    <property type="evidence" value="ECO:0007669"/>
    <property type="project" value="TreeGrafter"/>
</dbReference>
<dbReference type="SFLD" id="SFLDF00027">
    <property type="entry name" value="p-type_atpase"/>
    <property type="match status" value="1"/>
</dbReference>
<evidence type="ECO:0000256" key="3">
    <source>
        <dbReference type="ARBA" id="ARBA00022692"/>
    </source>
</evidence>
<keyword evidence="4" id="KW-1278">Translocase</keyword>
<evidence type="ECO:0000256" key="4">
    <source>
        <dbReference type="ARBA" id="ARBA00022967"/>
    </source>
</evidence>
<feature type="coiled-coil region" evidence="8">
    <location>
        <begin position="283"/>
        <end position="310"/>
    </location>
</feature>
<evidence type="ECO:0000256" key="1">
    <source>
        <dbReference type="ARBA" id="ARBA00004370"/>
    </source>
</evidence>
<dbReference type="PANTHER" id="PTHR48085:SF5">
    <property type="entry name" value="CADMIUM_ZINC-TRANSPORTING ATPASE HMA4-RELATED"/>
    <property type="match status" value="1"/>
</dbReference>
<name>A0A2A4T201_9DELT</name>
<dbReference type="InterPro" id="IPR023214">
    <property type="entry name" value="HAD_sf"/>
</dbReference>
<evidence type="ECO:0000256" key="6">
    <source>
        <dbReference type="ARBA" id="ARBA00023136"/>
    </source>
</evidence>
<evidence type="ECO:0000313" key="11">
    <source>
        <dbReference type="Proteomes" id="UP000218113"/>
    </source>
</evidence>
<feature type="transmembrane region" description="Helical" evidence="7">
    <location>
        <begin position="643"/>
        <end position="660"/>
    </location>
</feature>
<dbReference type="InterPro" id="IPR023299">
    <property type="entry name" value="ATPase_P-typ_cyto_dom_N"/>
</dbReference>
<dbReference type="InterPro" id="IPR027256">
    <property type="entry name" value="P-typ_ATPase_IB"/>
</dbReference>
<dbReference type="NCBIfam" id="TIGR01494">
    <property type="entry name" value="ATPase_P-type"/>
    <property type="match status" value="1"/>
</dbReference>
<comment type="subcellular location">
    <subcellularLocation>
        <location evidence="7">Cell membrane</location>
    </subcellularLocation>
    <subcellularLocation>
        <location evidence="1">Membrane</location>
    </subcellularLocation>
</comment>
<proteinExistence type="inferred from homology"/>
<organism evidence="10 11">
    <name type="scientific">SAR324 cluster bacterium</name>
    <dbReference type="NCBI Taxonomy" id="2024889"/>
    <lineage>
        <taxon>Bacteria</taxon>
        <taxon>Deltaproteobacteria</taxon>
        <taxon>SAR324 cluster</taxon>
    </lineage>
</organism>
<comment type="caution">
    <text evidence="7">Lacks conserved residue(s) required for the propagation of feature annotation.</text>
</comment>